<dbReference type="EMBL" id="JAINZZ010000072">
    <property type="protein sequence ID" value="MBY8882418.1"/>
    <property type="molecule type" value="Genomic_DNA"/>
</dbReference>
<dbReference type="Proteomes" id="UP000778578">
    <property type="component" value="Unassembled WGS sequence"/>
</dbReference>
<evidence type="ECO:0000313" key="2">
    <source>
        <dbReference type="Proteomes" id="UP000778578"/>
    </source>
</evidence>
<sequence length="178" mass="19443">MAGVSELVRAELDRHPWETLRCGCGDSAGHVPMMFEVVIEAESARDMIGYTLDGHLELGTNLFAVSVPAVSVILAALAGELSPPARAEFLETLGRMVSGESHFTQAALGRTHLGDECRARCREGLWVVGRIGLTGSAVEAETAADIFEFVDLDEARSAFYQARLRRRRAAKTKRRRSL</sequence>
<organism evidence="1 2">
    <name type="scientific">Actinacidiphila acidipaludis</name>
    <dbReference type="NCBI Taxonomy" id="2873382"/>
    <lineage>
        <taxon>Bacteria</taxon>
        <taxon>Bacillati</taxon>
        <taxon>Actinomycetota</taxon>
        <taxon>Actinomycetes</taxon>
        <taxon>Kitasatosporales</taxon>
        <taxon>Streptomycetaceae</taxon>
        <taxon>Actinacidiphila</taxon>
    </lineage>
</organism>
<name>A0ABS7QGY5_9ACTN</name>
<proteinExistence type="predicted"/>
<evidence type="ECO:0000313" key="1">
    <source>
        <dbReference type="EMBL" id="MBY8882418.1"/>
    </source>
</evidence>
<comment type="caution">
    <text evidence="1">The sequence shown here is derived from an EMBL/GenBank/DDBJ whole genome shotgun (WGS) entry which is preliminary data.</text>
</comment>
<accession>A0ABS7QGY5</accession>
<protein>
    <submittedName>
        <fullName evidence="1">Uncharacterized protein</fullName>
    </submittedName>
</protein>
<dbReference type="RefSeq" id="WP_222968711.1">
    <property type="nucleotide sequence ID" value="NZ_JAINZZ010000072.1"/>
</dbReference>
<reference evidence="1 2" key="1">
    <citation type="submission" date="2021-08" db="EMBL/GenBank/DDBJ databases">
        <title>WGS of actinomycetes from Thailand.</title>
        <authorList>
            <person name="Thawai C."/>
        </authorList>
    </citation>
    <scope>NUCLEOTIDE SEQUENCE [LARGE SCALE GENOMIC DNA]</scope>
    <source>
        <strain evidence="1 2">PLK6-54</strain>
    </source>
</reference>
<gene>
    <name evidence="1" type="ORF">K7862_32985</name>
</gene>
<keyword evidence="2" id="KW-1185">Reference proteome</keyword>